<dbReference type="Proteomes" id="UP001219525">
    <property type="component" value="Unassembled WGS sequence"/>
</dbReference>
<evidence type="ECO:0000313" key="1">
    <source>
        <dbReference type="EMBL" id="KAJ7229978.1"/>
    </source>
</evidence>
<name>A0AAD6YUE6_9AGAR</name>
<sequence length="422" mass="46160">MAAPNFTVVEITRDPQHSAVAHIKDGYGLLNGAMMMVLENEVPVFSNTDPVPAVATQGHIPTAFTIDTNDIIPITVHFRCQNFPNGTQRYYLVGSGPGIGNLSIRSADFAIPGGVPGPNAAALEATQFTYPNPLPVNSPFRVTGDWTWTIHRTNDNALVATAGNPTRLELYFFLSDTTSNGDHLLDFLRLAVPEYPVIANQQWSAVQQVVIGQIVVSLWGLGGLRNAPGQQFIQCGRVYDNRRDAGGAAHHLTGAGGQFEFNVQSFMEVNQNMILVNCEDLAALVLVAFRALGQRVVGGVSQDVLPGALESRTMWGYIPDGPLWGWPQQSTCNSPFWKDVNFNDAYNSHENNRTAPDRSHFHSHTYVVYRDLNNNEVVTDICHGLLQGGNNAILTNGVSRAQYYQQAIDFSLGTYTINSLIT</sequence>
<organism evidence="1 2">
    <name type="scientific">Mycena pura</name>
    <dbReference type="NCBI Taxonomy" id="153505"/>
    <lineage>
        <taxon>Eukaryota</taxon>
        <taxon>Fungi</taxon>
        <taxon>Dikarya</taxon>
        <taxon>Basidiomycota</taxon>
        <taxon>Agaricomycotina</taxon>
        <taxon>Agaricomycetes</taxon>
        <taxon>Agaricomycetidae</taxon>
        <taxon>Agaricales</taxon>
        <taxon>Marasmiineae</taxon>
        <taxon>Mycenaceae</taxon>
        <taxon>Mycena</taxon>
    </lineage>
</organism>
<evidence type="ECO:0000313" key="2">
    <source>
        <dbReference type="Proteomes" id="UP001219525"/>
    </source>
</evidence>
<comment type="caution">
    <text evidence="1">The sequence shown here is derived from an EMBL/GenBank/DDBJ whole genome shotgun (WGS) entry which is preliminary data.</text>
</comment>
<dbReference type="AlphaFoldDB" id="A0AAD6YUE6"/>
<reference evidence="1" key="1">
    <citation type="submission" date="2023-03" db="EMBL/GenBank/DDBJ databases">
        <title>Massive genome expansion in bonnet fungi (Mycena s.s.) driven by repeated elements and novel gene families across ecological guilds.</title>
        <authorList>
            <consortium name="Lawrence Berkeley National Laboratory"/>
            <person name="Harder C.B."/>
            <person name="Miyauchi S."/>
            <person name="Viragh M."/>
            <person name="Kuo A."/>
            <person name="Thoen E."/>
            <person name="Andreopoulos B."/>
            <person name="Lu D."/>
            <person name="Skrede I."/>
            <person name="Drula E."/>
            <person name="Henrissat B."/>
            <person name="Morin E."/>
            <person name="Kohler A."/>
            <person name="Barry K."/>
            <person name="LaButti K."/>
            <person name="Morin E."/>
            <person name="Salamov A."/>
            <person name="Lipzen A."/>
            <person name="Mereny Z."/>
            <person name="Hegedus B."/>
            <person name="Baldrian P."/>
            <person name="Stursova M."/>
            <person name="Weitz H."/>
            <person name="Taylor A."/>
            <person name="Grigoriev I.V."/>
            <person name="Nagy L.G."/>
            <person name="Martin F."/>
            <person name="Kauserud H."/>
        </authorList>
    </citation>
    <scope>NUCLEOTIDE SEQUENCE</scope>
    <source>
        <strain evidence="1">9144</strain>
    </source>
</reference>
<dbReference type="EMBL" id="JARJCW010000001">
    <property type="protein sequence ID" value="KAJ7229978.1"/>
    <property type="molecule type" value="Genomic_DNA"/>
</dbReference>
<protein>
    <submittedName>
        <fullName evidence="1">Uncharacterized protein</fullName>
    </submittedName>
</protein>
<proteinExistence type="predicted"/>
<accession>A0AAD6YUE6</accession>
<gene>
    <name evidence="1" type="ORF">GGX14DRAFT_553476</name>
</gene>
<keyword evidence="2" id="KW-1185">Reference proteome</keyword>